<proteinExistence type="predicted"/>
<dbReference type="AlphaFoldDB" id="A0A4T0M2G6"/>
<dbReference type="OMA" id="FRICIAG"/>
<evidence type="ECO:0000256" key="1">
    <source>
        <dbReference type="SAM" id="MobiDB-lite"/>
    </source>
</evidence>
<evidence type="ECO:0000313" key="6">
    <source>
        <dbReference type="Proteomes" id="UP000305647"/>
    </source>
</evidence>
<keyword evidence="2" id="KW-0732">Signal</keyword>
<evidence type="ECO:0000313" key="3">
    <source>
        <dbReference type="EMBL" id="TIB76841.1"/>
    </source>
</evidence>
<evidence type="ECO:0000313" key="8">
    <source>
        <dbReference type="Proteomes" id="UP000310685"/>
    </source>
</evidence>
<evidence type="ECO:0000313" key="7">
    <source>
        <dbReference type="Proteomes" id="UP000309601"/>
    </source>
</evidence>
<gene>
    <name evidence="5" type="ORF">E3Q02_03304</name>
    <name evidence="4" type="ORF">E3Q10_03153</name>
    <name evidence="3" type="ORF">E3Q22_03347</name>
</gene>
<evidence type="ECO:0000313" key="4">
    <source>
        <dbReference type="EMBL" id="TIC28478.1"/>
    </source>
</evidence>
<dbReference type="Proteomes" id="UP000310685">
    <property type="component" value="Unassembled WGS sequence"/>
</dbReference>
<evidence type="ECO:0008006" key="9">
    <source>
        <dbReference type="Google" id="ProtNLM"/>
    </source>
</evidence>
<protein>
    <recommendedName>
        <fullName evidence="9">Macrofage activating glyco protein</fullName>
    </recommendedName>
</protein>
<name>A0A4T0M2G6_9BASI</name>
<feature type="signal peptide" evidence="2">
    <location>
        <begin position="1"/>
        <end position="18"/>
    </location>
</feature>
<evidence type="ECO:0000256" key="2">
    <source>
        <dbReference type="SAM" id="SignalP"/>
    </source>
</evidence>
<feature type="compositionally biased region" description="Low complexity" evidence="1">
    <location>
        <begin position="290"/>
        <end position="329"/>
    </location>
</feature>
<dbReference type="EMBL" id="SPRW01000042">
    <property type="protein sequence ID" value="TIC62816.1"/>
    <property type="molecule type" value="Genomic_DNA"/>
</dbReference>
<evidence type="ECO:0000313" key="5">
    <source>
        <dbReference type="EMBL" id="TIC62816.1"/>
    </source>
</evidence>
<dbReference type="EMBL" id="SPRO01000039">
    <property type="protein sequence ID" value="TIC28478.1"/>
    <property type="molecule type" value="Genomic_DNA"/>
</dbReference>
<organism evidence="3 8">
    <name type="scientific">Wallemia mellicola</name>
    <dbReference type="NCBI Taxonomy" id="1708541"/>
    <lineage>
        <taxon>Eukaryota</taxon>
        <taxon>Fungi</taxon>
        <taxon>Dikarya</taxon>
        <taxon>Basidiomycota</taxon>
        <taxon>Wallemiomycotina</taxon>
        <taxon>Wallemiomycetes</taxon>
        <taxon>Wallemiales</taxon>
        <taxon>Wallemiaceae</taxon>
        <taxon>Wallemia</taxon>
    </lineage>
</organism>
<dbReference type="EMBL" id="SPRC01000041">
    <property type="protein sequence ID" value="TIB76841.1"/>
    <property type="molecule type" value="Genomic_DNA"/>
</dbReference>
<sequence length="360" mass="36436">MQLLRTAAILSAAGFASAAWDANAPDVVASGTMGVTNPPAPTMGTDVNQSSEARLVSINSIDDFCFFGPKEAGKTIGDTEAEQVAWCTQPRNNARVIPDGTITSAHFVKTDAYVQVRAQGDFTKIGVQDGDYGGELDPHGATGDGNPVGGNITSNVSGSDVSYQEWMEFLSYNQVCIRACIAGNETFGTPVMCEHKLDEMGCDFVMPGSNDEGFDTCEGDVAYPPGVYPVDGGFSTFAQRFTGTYSIDGTPTVYTVGVTETPSAAAFTPSSSNCVTQSSIAANNVSVSGASSSSSSSAANPESSSSSGSSSDSGSGSSGESSTNNGATSANTDGGDSGASTFTGVATVSAVALAVLAIAL</sequence>
<comment type="caution">
    <text evidence="3">The sequence shown here is derived from an EMBL/GenBank/DDBJ whole genome shotgun (WGS) entry which is preliminary data.</text>
</comment>
<accession>A0A4T0M2G6</accession>
<dbReference type="Proteomes" id="UP000309601">
    <property type="component" value="Unassembled WGS sequence"/>
</dbReference>
<dbReference type="Proteomes" id="UP000305647">
    <property type="component" value="Unassembled WGS sequence"/>
</dbReference>
<feature type="region of interest" description="Disordered" evidence="1">
    <location>
        <begin position="290"/>
        <end position="338"/>
    </location>
</feature>
<feature type="chain" id="PRO_5044609188" description="Macrofage activating glyco protein" evidence="2">
    <location>
        <begin position="19"/>
        <end position="360"/>
    </location>
</feature>
<reference evidence="6 7" key="1">
    <citation type="submission" date="2019-03" db="EMBL/GenBank/DDBJ databases">
        <title>Sequencing 25 genomes of Wallemia mellicola.</title>
        <authorList>
            <person name="Gostincar C."/>
        </authorList>
    </citation>
    <scope>NUCLEOTIDE SEQUENCE [LARGE SCALE GENOMIC DNA]</scope>
    <source>
        <strain evidence="5 7">EXF-1274</strain>
        <strain evidence="3 8">EXF-6152</strain>
        <strain evidence="4 6">EXF-8738</strain>
    </source>
</reference>